<sequence length="83" mass="8899">MLCEHYGRHHRGECWRKTGACLVCGLIEHHVSDYSRRAVVVQDQPTIAVVAATPIPARGRGHGRGDGDRGVGQCGAIGVVIEV</sequence>
<dbReference type="AlphaFoldDB" id="A0A5B6VMU0"/>
<comment type="caution">
    <text evidence="1">The sequence shown here is derived from an EMBL/GenBank/DDBJ whole genome shotgun (WGS) entry which is preliminary data.</text>
</comment>
<accession>A0A5B6VMU0</accession>
<keyword evidence="2" id="KW-1185">Reference proteome</keyword>
<reference evidence="2" key="1">
    <citation type="journal article" date="2019" name="Plant Biotechnol. J.">
        <title>Genome sequencing of the Australian wild diploid species Gossypium australe highlights disease resistance and delayed gland morphogenesis.</title>
        <authorList>
            <person name="Cai Y."/>
            <person name="Cai X."/>
            <person name="Wang Q."/>
            <person name="Wang P."/>
            <person name="Zhang Y."/>
            <person name="Cai C."/>
            <person name="Xu Y."/>
            <person name="Wang K."/>
            <person name="Zhou Z."/>
            <person name="Wang C."/>
            <person name="Geng S."/>
            <person name="Li B."/>
            <person name="Dong Q."/>
            <person name="Hou Y."/>
            <person name="Wang H."/>
            <person name="Ai P."/>
            <person name="Liu Z."/>
            <person name="Yi F."/>
            <person name="Sun M."/>
            <person name="An G."/>
            <person name="Cheng J."/>
            <person name="Zhang Y."/>
            <person name="Shi Q."/>
            <person name="Xie Y."/>
            <person name="Shi X."/>
            <person name="Chang Y."/>
            <person name="Huang F."/>
            <person name="Chen Y."/>
            <person name="Hong S."/>
            <person name="Mi L."/>
            <person name="Sun Q."/>
            <person name="Zhang L."/>
            <person name="Zhou B."/>
            <person name="Peng R."/>
            <person name="Zhang X."/>
            <person name="Liu F."/>
        </authorList>
    </citation>
    <scope>NUCLEOTIDE SEQUENCE [LARGE SCALE GENOMIC DNA]</scope>
    <source>
        <strain evidence="2">cv. PA1801</strain>
    </source>
</reference>
<evidence type="ECO:0000313" key="2">
    <source>
        <dbReference type="Proteomes" id="UP000325315"/>
    </source>
</evidence>
<proteinExistence type="predicted"/>
<organism evidence="1 2">
    <name type="scientific">Gossypium australe</name>
    <dbReference type="NCBI Taxonomy" id="47621"/>
    <lineage>
        <taxon>Eukaryota</taxon>
        <taxon>Viridiplantae</taxon>
        <taxon>Streptophyta</taxon>
        <taxon>Embryophyta</taxon>
        <taxon>Tracheophyta</taxon>
        <taxon>Spermatophyta</taxon>
        <taxon>Magnoliopsida</taxon>
        <taxon>eudicotyledons</taxon>
        <taxon>Gunneridae</taxon>
        <taxon>Pentapetalae</taxon>
        <taxon>rosids</taxon>
        <taxon>malvids</taxon>
        <taxon>Malvales</taxon>
        <taxon>Malvaceae</taxon>
        <taxon>Malvoideae</taxon>
        <taxon>Gossypium</taxon>
    </lineage>
</organism>
<name>A0A5B6VMU0_9ROSI</name>
<evidence type="ECO:0000313" key="1">
    <source>
        <dbReference type="EMBL" id="KAA3470398.1"/>
    </source>
</evidence>
<protein>
    <submittedName>
        <fullName evidence="1">Pre-mrna-splicing factor slu7</fullName>
    </submittedName>
</protein>
<dbReference type="EMBL" id="SMMG02000006">
    <property type="protein sequence ID" value="KAA3470398.1"/>
    <property type="molecule type" value="Genomic_DNA"/>
</dbReference>
<dbReference type="OrthoDB" id="1936908at2759"/>
<gene>
    <name evidence="1" type="ORF">EPI10_016110</name>
</gene>
<dbReference type="Proteomes" id="UP000325315">
    <property type="component" value="Unassembled WGS sequence"/>
</dbReference>